<dbReference type="GO" id="GO:0045892">
    <property type="term" value="P:negative regulation of DNA-templated transcription"/>
    <property type="evidence" value="ECO:0007669"/>
    <property type="project" value="InterPro"/>
</dbReference>
<feature type="region of interest" description="Disordered" evidence="1">
    <location>
        <begin position="554"/>
        <end position="573"/>
    </location>
</feature>
<dbReference type="OMA" id="NDLAHFM"/>
<dbReference type="PANTHER" id="PTHR35504:SF1">
    <property type="entry name" value="PROTEIN EMBRYONIC FLOWER 1"/>
    <property type="match status" value="1"/>
</dbReference>
<sequence>MSCIPVPDLYRQSILQEELEVGKSNLEQREFQCRQQLSMSHLLGSSVNGDANHSHLGWVDIESGRWASSQGQQGTQVRTSSCKAFSIRGYVENVREVDLSKCWPFHPHLLQRRMGENMVTLLPPLEVPTYRYWECLECLDNKFILDNSDKRRNGLWQPDSLTNDALVNNGDANLPTKRSENEYAGSGNGIQDPRPRGKEANGLEEEEAAIEAGERVEVDKRSGSACVENHKDTLHNDQQQPEYLINAAQVNCDATLPIKISKNEHACSGNGIEYLHLRGTEASGLEEKEAAIEAAQCLEVDKRSRHASVEIHKETLHNDQQQPDNLTNGTPENGDANLPTKLSKNAHACSGNGIQNPHLRQKGAYGLEEEEAATEVAECMEVDKRSWDASVENHKKTLHSEDRAALHGTIKHLTSHKTSDDDNSCSEYEIVACNATVWPTDSEETSSAKQSFSSEDDDQIVSNCTSQMKTETNTFSFTEKADHVNHMHCTVNKAALYEIDEDIFEENTKTITAEEETEKFMGEIPKDNTSALSIIDDAEEEGCIAKLKIDEIPPTGNKHGAKRQNGKGKTMKERSISDLIAVAPNEKLQCNEENWKFKLKHMSRRAKIEMWRVSTAAAKYSSQKFKAPDKPNSESEVDKRKLQCQGISCQSSTPEKSVKEARRVLKRHFGSKKLRSPQKGMVAKASRKRVHMEELVQNELEKQAVSDPDGDLMNDLAHFMVAKASRKQVHMEELVQNELEKQAVSDPDGDLMNDLAHFMVAKASRKQVHMEELVQNELEKQAVSDPDGDLLNDLAHFMAKHQYERHATTSRSHNLKGSLIRNKEDEDGNCLVAEKLDKSSDPIQPHNSHSLKDELVKGTHTSSYCSAKPTTVDSDVHHVKDGEKINQVQESGKHEIREMPGNIKEVEVILDSVIGNLQETEFLKGPLIQEDEDGNCFVIEKLDQSGNPIRLYNNHFLKDKLVKRTDTFSYCSAKHATVDGEVVLLVEDGKRINQVQESGKNEKWEMLGQAKEVEVISDTVIDTSSTPDHHACKSTETVDGNQKRDATAQSLSDKNSIGNDGVINTQRNSGSCASKKKSIEHLGKLFNLNRDQLPILEQSNASLDAAVHDFSATRFNSYDNGVDESVPYNSCIDALQSHNNGSHHSVPKSPCKDISQTVVVTTFGPAQTNAAAAADPIQTVIQPDLSPLHCQSRLTNPNMIREFEKSESSNLKATQVYQTETCPKVNRDYTAVSAGNNRLLGVMQPSMGEKNFYTNLLLSSTDGDFMFESSEGIVEQVKDQISQKQGAQPITTFPVLSGTGQQPLKILNGMPVKNFSLEHGPSNNIEFQPSFDCNLPYKAPNTPSSLAAELTANAAEQQPLRLPIILSFAQGNKLDTQTTLSQECFDQGKLELQSYIEKRLQNYGSSKARKIIVTSQAEKCSEDEDIQTADSQDKNLCIINKNLVEYMNSKSSLTKKRKICDRQRIAVLALGTSGHCTKNKEVKLVQPDSSIAPQSVPSLSQTNMLGRSMKPIMKISDGQNCRKEMVADMSHGGNMNMTLENADEQIPKRRKVNKGQQSQIESQISEPTVVALSQTNLLKQKFDSQSKTTLRSGKLLDPTCLKTNMHADGPKKYVKIAEKEAAETRRKLEVHSHSIQTQAHAMDYHTRRDKNSSSQDLSSAANEFSGFKHVLKPIAPNTHRRLPVPPIPFPADQQDKAAEEAQLAILKLKMSMIHNKFDHQAIANYIKWGTFSVDPPSLGDLPTKVGGGVSFQSKLNQNGKFVNPTKSGEIHLNLNGTENNMLGAISNTSGLSLPSYAINTNSGTPPCAGNPIIGIPSHTSNRNGFTPSSLDNDEIVIPPYAGNGNGNIANAAFSGNIPGLLKPLAMSEQEVLLYQIQAYLDKSNLHFSSFTHADKPLSTSMDSPLEPNLST</sequence>
<name>A0AA38FG53_TAXCH</name>
<comment type="caution">
    <text evidence="2">The sequence shown here is derived from an EMBL/GenBank/DDBJ whole genome shotgun (WGS) entry which is preliminary data.</text>
</comment>
<feature type="region of interest" description="Disordered" evidence="1">
    <location>
        <begin position="173"/>
        <end position="215"/>
    </location>
</feature>
<dbReference type="PANTHER" id="PTHR35504">
    <property type="entry name" value="PROTEIN EMBRYONIC FLOWER 1"/>
    <property type="match status" value="1"/>
</dbReference>
<feature type="region of interest" description="Disordered" evidence="1">
    <location>
        <begin position="1023"/>
        <end position="1074"/>
    </location>
</feature>
<feature type="compositionally biased region" description="Polar residues" evidence="1">
    <location>
        <begin position="1047"/>
        <end position="1072"/>
    </location>
</feature>
<feature type="compositionally biased region" description="Polar residues" evidence="1">
    <location>
        <begin position="318"/>
        <end position="331"/>
    </location>
</feature>
<accession>A0AA38FG53</accession>
<reference evidence="2 3" key="1">
    <citation type="journal article" date="2021" name="Nat. Plants">
        <title>The Taxus genome provides insights into paclitaxel biosynthesis.</title>
        <authorList>
            <person name="Xiong X."/>
            <person name="Gou J."/>
            <person name="Liao Q."/>
            <person name="Li Y."/>
            <person name="Zhou Q."/>
            <person name="Bi G."/>
            <person name="Li C."/>
            <person name="Du R."/>
            <person name="Wang X."/>
            <person name="Sun T."/>
            <person name="Guo L."/>
            <person name="Liang H."/>
            <person name="Lu P."/>
            <person name="Wu Y."/>
            <person name="Zhang Z."/>
            <person name="Ro D.K."/>
            <person name="Shang Y."/>
            <person name="Huang S."/>
            <person name="Yan J."/>
        </authorList>
    </citation>
    <scope>NUCLEOTIDE SEQUENCE [LARGE SCALE GENOMIC DNA]</scope>
    <source>
        <strain evidence="2">Ta-2019</strain>
    </source>
</reference>
<dbReference type="InterPro" id="IPR034583">
    <property type="entry name" value="EMF1"/>
</dbReference>
<dbReference type="GO" id="GO:0048367">
    <property type="term" value="P:shoot system development"/>
    <property type="evidence" value="ECO:0007669"/>
    <property type="project" value="InterPro"/>
</dbReference>
<feature type="region of interest" description="Disordered" evidence="1">
    <location>
        <begin position="313"/>
        <end position="337"/>
    </location>
</feature>
<proteinExistence type="predicted"/>
<dbReference type="Proteomes" id="UP000824469">
    <property type="component" value="Unassembled WGS sequence"/>
</dbReference>
<evidence type="ECO:0000256" key="1">
    <source>
        <dbReference type="SAM" id="MobiDB-lite"/>
    </source>
</evidence>
<dbReference type="EMBL" id="JAHRHJ020000009">
    <property type="protein sequence ID" value="KAH9300447.1"/>
    <property type="molecule type" value="Genomic_DNA"/>
</dbReference>
<protein>
    <submittedName>
        <fullName evidence="2">Uncharacterized protein</fullName>
    </submittedName>
</protein>
<keyword evidence="3" id="KW-1185">Reference proteome</keyword>
<evidence type="ECO:0000313" key="3">
    <source>
        <dbReference type="Proteomes" id="UP000824469"/>
    </source>
</evidence>
<evidence type="ECO:0000313" key="2">
    <source>
        <dbReference type="EMBL" id="KAH9300447.1"/>
    </source>
</evidence>
<gene>
    <name evidence="2" type="ORF">KI387_012030</name>
</gene>
<feature type="region of interest" description="Disordered" evidence="1">
    <location>
        <begin position="1631"/>
        <end position="1659"/>
    </location>
</feature>
<feature type="compositionally biased region" description="Basic and acidic residues" evidence="1">
    <location>
        <begin position="1642"/>
        <end position="1651"/>
    </location>
</feature>
<organism evidence="2 3">
    <name type="scientific">Taxus chinensis</name>
    <name type="common">Chinese yew</name>
    <name type="synonym">Taxus wallichiana var. chinensis</name>
    <dbReference type="NCBI Taxonomy" id="29808"/>
    <lineage>
        <taxon>Eukaryota</taxon>
        <taxon>Viridiplantae</taxon>
        <taxon>Streptophyta</taxon>
        <taxon>Embryophyta</taxon>
        <taxon>Tracheophyta</taxon>
        <taxon>Spermatophyta</taxon>
        <taxon>Pinopsida</taxon>
        <taxon>Pinidae</taxon>
        <taxon>Conifers II</taxon>
        <taxon>Cupressales</taxon>
        <taxon>Taxaceae</taxon>
        <taxon>Taxus</taxon>
    </lineage>
</organism>